<sequence length="495" mass="54125">MDYFERLQDHSGTTRGRRRIVRDIIKPGDSPRPPSRPLGEKPDVPLVPPLPPDEIIPPTADGIHREAPLRRRGPETPTAELDEFIPAEPTIRTWEPRVRRRERLIRRAAIGGTMLLAGVGFAVPTFVFPTFAVSIIPKVQSAELVPREFSAAIETTAVDIEAKRLPALRITQERTGSQEYEASGKKFIKERAQGSVAILNAYSSSPQVLVANTRLQDSGGRIFRLAKAVTIPGATVADGKTVPSSVDVEVVADEVGERYNIGPTDFRIPGFRGTPKYDGFTAKSNAPMRDGYEGEARIVTADDLKRASEDLTARIVAELETELDEKIPTGDDFIVPGGARQVAVTAIDAPRADEPRDRFTVRVTATGTLFALRRSHLADILRAVALPEAPSETTPIIPPAQPSLTVGSARVSATGKELRFSVSGGIAYYFQTDSATVERMFRDESPKNAIQDLLTRPEVESVRIKRFPRWLWFVPSRPGGLVVDSEPAAETMTGA</sequence>
<evidence type="ECO:0000256" key="1">
    <source>
        <dbReference type="SAM" id="MobiDB-lite"/>
    </source>
</evidence>
<dbReference type="AlphaFoldDB" id="A0A1G2LES2"/>
<gene>
    <name evidence="3" type="ORF">A3B37_04070</name>
</gene>
<feature type="transmembrane region" description="Helical" evidence="2">
    <location>
        <begin position="108"/>
        <end position="131"/>
    </location>
</feature>
<evidence type="ECO:0000313" key="4">
    <source>
        <dbReference type="Proteomes" id="UP000176705"/>
    </source>
</evidence>
<accession>A0A1G2LES2</accession>
<evidence type="ECO:0000313" key="3">
    <source>
        <dbReference type="EMBL" id="OHA09309.1"/>
    </source>
</evidence>
<keyword evidence="2" id="KW-0812">Transmembrane</keyword>
<evidence type="ECO:0008006" key="5">
    <source>
        <dbReference type="Google" id="ProtNLM"/>
    </source>
</evidence>
<dbReference type="STRING" id="1802280.A3B37_04070"/>
<organism evidence="3 4">
    <name type="scientific">Candidatus Sungbacteria bacterium RIFCSPLOWO2_01_FULL_59_16</name>
    <dbReference type="NCBI Taxonomy" id="1802280"/>
    <lineage>
        <taxon>Bacteria</taxon>
        <taxon>Candidatus Sungiibacteriota</taxon>
    </lineage>
</organism>
<keyword evidence="2" id="KW-0472">Membrane</keyword>
<dbReference type="Proteomes" id="UP000176705">
    <property type="component" value="Unassembled WGS sequence"/>
</dbReference>
<reference evidence="3 4" key="1">
    <citation type="journal article" date="2016" name="Nat. Commun.">
        <title>Thousands of microbial genomes shed light on interconnected biogeochemical processes in an aquifer system.</title>
        <authorList>
            <person name="Anantharaman K."/>
            <person name="Brown C.T."/>
            <person name="Hug L.A."/>
            <person name="Sharon I."/>
            <person name="Castelle C.J."/>
            <person name="Probst A.J."/>
            <person name="Thomas B.C."/>
            <person name="Singh A."/>
            <person name="Wilkins M.J."/>
            <person name="Karaoz U."/>
            <person name="Brodie E.L."/>
            <person name="Williams K.H."/>
            <person name="Hubbard S.S."/>
            <person name="Banfield J.F."/>
        </authorList>
    </citation>
    <scope>NUCLEOTIDE SEQUENCE [LARGE SCALE GENOMIC DNA]</scope>
</reference>
<name>A0A1G2LES2_9BACT</name>
<protein>
    <recommendedName>
        <fullName evidence="5">Baseplate protein J-like domain-containing protein</fullName>
    </recommendedName>
</protein>
<evidence type="ECO:0000256" key="2">
    <source>
        <dbReference type="SAM" id="Phobius"/>
    </source>
</evidence>
<keyword evidence="2" id="KW-1133">Transmembrane helix</keyword>
<proteinExistence type="predicted"/>
<dbReference type="EMBL" id="MHQS01000004">
    <property type="protein sequence ID" value="OHA09309.1"/>
    <property type="molecule type" value="Genomic_DNA"/>
</dbReference>
<feature type="region of interest" description="Disordered" evidence="1">
    <location>
        <begin position="1"/>
        <end position="46"/>
    </location>
</feature>
<comment type="caution">
    <text evidence="3">The sequence shown here is derived from an EMBL/GenBank/DDBJ whole genome shotgun (WGS) entry which is preliminary data.</text>
</comment>